<accession>A0ABQ5YKH6</accession>
<name>A0ABQ5YKH6_9BURK</name>
<gene>
    <name evidence="2" type="ORF">GCM10007875_01160</name>
</gene>
<reference evidence="3" key="1">
    <citation type="journal article" date="2019" name="Int. J. Syst. Evol. Microbiol.">
        <title>The Global Catalogue of Microorganisms (GCM) 10K type strain sequencing project: providing services to taxonomists for standard genome sequencing and annotation.</title>
        <authorList>
            <consortium name="The Broad Institute Genomics Platform"/>
            <consortium name="The Broad Institute Genome Sequencing Center for Infectious Disease"/>
            <person name="Wu L."/>
            <person name="Ma J."/>
        </authorList>
    </citation>
    <scope>NUCLEOTIDE SEQUENCE [LARGE SCALE GENOMIC DNA]</scope>
    <source>
        <strain evidence="3">NBRC 105857</strain>
    </source>
</reference>
<evidence type="ECO:0000313" key="2">
    <source>
        <dbReference type="EMBL" id="GLR25029.1"/>
    </source>
</evidence>
<proteinExistence type="predicted"/>
<evidence type="ECO:0000259" key="1">
    <source>
        <dbReference type="Pfam" id="PF20598"/>
    </source>
</evidence>
<dbReference type="Proteomes" id="UP001156664">
    <property type="component" value="Unassembled WGS sequence"/>
</dbReference>
<dbReference type="InterPro" id="IPR046474">
    <property type="entry name" value="DUF6795"/>
</dbReference>
<evidence type="ECO:0000313" key="3">
    <source>
        <dbReference type="Proteomes" id="UP001156664"/>
    </source>
</evidence>
<dbReference type="Pfam" id="PF20598">
    <property type="entry name" value="DUF6795"/>
    <property type="match status" value="1"/>
</dbReference>
<protein>
    <recommendedName>
        <fullName evidence="1">DUF6795 domain-containing protein</fullName>
    </recommendedName>
</protein>
<feature type="domain" description="DUF6795" evidence="1">
    <location>
        <begin position="41"/>
        <end position="149"/>
    </location>
</feature>
<organism evidence="2 3">
    <name type="scientific">Limnobacter litoralis</name>
    <dbReference type="NCBI Taxonomy" id="481366"/>
    <lineage>
        <taxon>Bacteria</taxon>
        <taxon>Pseudomonadati</taxon>
        <taxon>Pseudomonadota</taxon>
        <taxon>Betaproteobacteria</taxon>
        <taxon>Burkholderiales</taxon>
        <taxon>Burkholderiaceae</taxon>
        <taxon>Limnobacter</taxon>
    </lineage>
</organism>
<dbReference type="EMBL" id="BSOJ01000002">
    <property type="protein sequence ID" value="GLR25029.1"/>
    <property type="molecule type" value="Genomic_DNA"/>
</dbReference>
<keyword evidence="3" id="KW-1185">Reference proteome</keyword>
<sequence length="170" mass="19260">MQFIHRLLKPVSLIAAIGALLLLTNQAEAFMFSKNVYCSPVHGVIQLHGKPLPGLQITRTLISGGFKGRRYQDTTTTDSNGKFELPEVSNRTFFRPDLLSPYPRVDQEFLLTYEGKDYGIWEFTKENFELGGEVNEPEKVINMMCDLKNAESAGEARIVRCSTNERKNNE</sequence>
<comment type="caution">
    <text evidence="2">The sequence shown here is derived from an EMBL/GenBank/DDBJ whole genome shotgun (WGS) entry which is preliminary data.</text>
</comment>
<dbReference type="RefSeq" id="WP_284279324.1">
    <property type="nucleotide sequence ID" value="NZ_BSOJ01000002.1"/>
</dbReference>